<evidence type="ECO:0000313" key="2">
    <source>
        <dbReference type="Proteomes" id="UP001497535"/>
    </source>
</evidence>
<evidence type="ECO:0000313" key="1">
    <source>
        <dbReference type="EMBL" id="CAK5017881.1"/>
    </source>
</evidence>
<dbReference type="Proteomes" id="UP001497535">
    <property type="component" value="Unassembled WGS sequence"/>
</dbReference>
<dbReference type="EMBL" id="CAVMJV010000003">
    <property type="protein sequence ID" value="CAK5017881.1"/>
    <property type="molecule type" value="Genomic_DNA"/>
</dbReference>
<name>A0ACB0XUF8_MELEN</name>
<sequence length="58" mass="6494">MAKFLLCLLQFCILIIYGSSQLNNNPNQITGLPGLSAKLNFKHYSGSLFNLSFLLILF</sequence>
<proteinExistence type="predicted"/>
<comment type="caution">
    <text evidence="1">The sequence shown here is derived from an EMBL/GenBank/DDBJ whole genome shotgun (WGS) entry which is preliminary data.</text>
</comment>
<accession>A0ACB0XUF8</accession>
<gene>
    <name evidence="1" type="ORF">MENTE1834_LOCUS3652</name>
</gene>
<keyword evidence="2" id="KW-1185">Reference proteome</keyword>
<reference evidence="1" key="1">
    <citation type="submission" date="2023-11" db="EMBL/GenBank/DDBJ databases">
        <authorList>
            <person name="Poullet M."/>
        </authorList>
    </citation>
    <scope>NUCLEOTIDE SEQUENCE</scope>
    <source>
        <strain evidence="1">E1834</strain>
    </source>
</reference>
<protein>
    <submittedName>
        <fullName evidence="1">Uncharacterized protein</fullName>
    </submittedName>
</protein>
<organism evidence="1 2">
    <name type="scientific">Meloidogyne enterolobii</name>
    <name type="common">Root-knot nematode worm</name>
    <name type="synonym">Meloidogyne mayaguensis</name>
    <dbReference type="NCBI Taxonomy" id="390850"/>
    <lineage>
        <taxon>Eukaryota</taxon>
        <taxon>Metazoa</taxon>
        <taxon>Ecdysozoa</taxon>
        <taxon>Nematoda</taxon>
        <taxon>Chromadorea</taxon>
        <taxon>Rhabditida</taxon>
        <taxon>Tylenchina</taxon>
        <taxon>Tylenchomorpha</taxon>
        <taxon>Tylenchoidea</taxon>
        <taxon>Meloidogynidae</taxon>
        <taxon>Meloidogyninae</taxon>
        <taxon>Meloidogyne</taxon>
    </lineage>
</organism>